<dbReference type="Pfam" id="PF01494">
    <property type="entry name" value="FAD_binding_3"/>
    <property type="match status" value="1"/>
</dbReference>
<keyword evidence="4" id="KW-0560">Oxidoreductase</keyword>
<evidence type="ECO:0000256" key="6">
    <source>
        <dbReference type="SAM" id="MobiDB-lite"/>
    </source>
</evidence>
<dbReference type="GO" id="GO:0071949">
    <property type="term" value="F:FAD binding"/>
    <property type="evidence" value="ECO:0007669"/>
    <property type="project" value="InterPro"/>
</dbReference>
<dbReference type="InterPro" id="IPR050493">
    <property type="entry name" value="FAD-dep_Monooxygenase_BioMet"/>
</dbReference>
<dbReference type="OrthoDB" id="1047367at2759"/>
<dbReference type="EMBL" id="CP099429">
    <property type="protein sequence ID" value="USW59433.1"/>
    <property type="molecule type" value="Genomic_DNA"/>
</dbReference>
<dbReference type="AlphaFoldDB" id="A0A9Q9ESB7"/>
<dbReference type="InterPro" id="IPR036188">
    <property type="entry name" value="FAD/NAD-bd_sf"/>
</dbReference>
<evidence type="ECO:0000313" key="8">
    <source>
        <dbReference type="EMBL" id="USW59433.1"/>
    </source>
</evidence>
<dbReference type="SUPFAM" id="SSF54373">
    <property type="entry name" value="FAD-linked reductases, C-terminal domain"/>
    <property type="match status" value="1"/>
</dbReference>
<dbReference type="SUPFAM" id="SSF51905">
    <property type="entry name" value="FAD/NAD(P)-binding domain"/>
    <property type="match status" value="1"/>
</dbReference>
<evidence type="ECO:0000256" key="5">
    <source>
        <dbReference type="ARBA" id="ARBA00023033"/>
    </source>
</evidence>
<dbReference type="PANTHER" id="PTHR13789">
    <property type="entry name" value="MONOOXYGENASE"/>
    <property type="match status" value="1"/>
</dbReference>
<evidence type="ECO:0000313" key="9">
    <source>
        <dbReference type="Proteomes" id="UP001056384"/>
    </source>
</evidence>
<evidence type="ECO:0000256" key="3">
    <source>
        <dbReference type="ARBA" id="ARBA00022827"/>
    </source>
</evidence>
<sequence>MATNQPLRVLVAGAGIGGLTAAIALRQQGHDVTIFEQSRMAQETGAAIHLAPNSNGLLRWLGLQAEDCGAVECLGFSNYAPSGHLRMSIPTGHAAEKWKHPWHLVHRGQLHSALKDRAIADGAKLTLSSRVTSVDAEAATVTFEDGQSVQGDLIVGADGVHSKSRKSIRGGDALTPFDSGKSAFRFLIPTDLLQAGPVTAPAVEKYGYLTMWIGDDRRLVMYPCNNNTMMNFVAIHPSEESANDITGQGGWQELGSKERLLQIYHTLASPVPEILAKADSSKLKVWNLLDMDKVPSFINGKLAVIGDAAHPFLPHQGQGGGQAIEDAVSIATLLPLGTAVEDVPARLALYEKCRYERAHKIQEFTRLAGMDTAELAKLGKTLDMNEYVKYNFRHDEHDASAEVSAEQQAKAPSGSDAPRSAISVA</sequence>
<dbReference type="Gene3D" id="3.50.50.60">
    <property type="entry name" value="FAD/NAD(P)-binding domain"/>
    <property type="match status" value="1"/>
</dbReference>
<dbReference type="InterPro" id="IPR002938">
    <property type="entry name" value="FAD-bd"/>
</dbReference>
<feature type="region of interest" description="Disordered" evidence="6">
    <location>
        <begin position="398"/>
        <end position="425"/>
    </location>
</feature>
<accession>A0A9Q9ESB7</accession>
<dbReference type="GO" id="GO:0004497">
    <property type="term" value="F:monooxygenase activity"/>
    <property type="evidence" value="ECO:0007669"/>
    <property type="project" value="UniProtKB-KW"/>
</dbReference>
<feature type="domain" description="FAD-binding" evidence="7">
    <location>
        <begin position="8"/>
        <end position="364"/>
    </location>
</feature>
<evidence type="ECO:0000256" key="4">
    <source>
        <dbReference type="ARBA" id="ARBA00023002"/>
    </source>
</evidence>
<keyword evidence="3" id="KW-0274">FAD</keyword>
<proteinExistence type="inferred from homology"/>
<evidence type="ECO:0000259" key="7">
    <source>
        <dbReference type="Pfam" id="PF01494"/>
    </source>
</evidence>
<organism evidence="8 9">
    <name type="scientific">Septoria linicola</name>
    <dbReference type="NCBI Taxonomy" id="215465"/>
    <lineage>
        <taxon>Eukaryota</taxon>
        <taxon>Fungi</taxon>
        <taxon>Dikarya</taxon>
        <taxon>Ascomycota</taxon>
        <taxon>Pezizomycotina</taxon>
        <taxon>Dothideomycetes</taxon>
        <taxon>Dothideomycetidae</taxon>
        <taxon>Mycosphaerellales</taxon>
        <taxon>Mycosphaerellaceae</taxon>
        <taxon>Septoria</taxon>
    </lineage>
</organism>
<evidence type="ECO:0000256" key="2">
    <source>
        <dbReference type="ARBA" id="ARBA00022630"/>
    </source>
</evidence>
<keyword evidence="5" id="KW-0503">Monooxygenase</keyword>
<reference evidence="8" key="1">
    <citation type="submission" date="2022-06" db="EMBL/GenBank/DDBJ databases">
        <title>Complete genome sequences of two strains of the flax pathogen Septoria linicola.</title>
        <authorList>
            <person name="Lapalu N."/>
            <person name="Simon A."/>
            <person name="Demenou B."/>
            <person name="Paumier D."/>
            <person name="Guillot M.-P."/>
            <person name="Gout L."/>
            <person name="Valade R."/>
        </authorList>
    </citation>
    <scope>NUCLEOTIDE SEQUENCE</scope>
    <source>
        <strain evidence="8">SE15195</strain>
    </source>
</reference>
<keyword evidence="9" id="KW-1185">Reference proteome</keyword>
<keyword evidence="2" id="KW-0285">Flavoprotein</keyword>
<name>A0A9Q9ESB7_9PEZI</name>
<dbReference type="Proteomes" id="UP001056384">
    <property type="component" value="Chromosome 12"/>
</dbReference>
<comment type="similarity">
    <text evidence="1">Belongs to the paxM FAD-dependent monooxygenase family.</text>
</comment>
<gene>
    <name evidence="8" type="ORF">Slin15195_G127520</name>
</gene>
<evidence type="ECO:0000256" key="1">
    <source>
        <dbReference type="ARBA" id="ARBA00007992"/>
    </source>
</evidence>
<protein>
    <submittedName>
        <fullName evidence="8">FAD-binding domain, FAD/NAD(P)-binding domain superfamily</fullName>
    </submittedName>
</protein>
<dbReference type="PANTHER" id="PTHR13789:SF261">
    <property type="entry name" value="HYDROXYLASE, PUTATIVE (AFU_ORTHOLOGUE AFUA_7G00590)-RELATED"/>
    <property type="match status" value="1"/>
</dbReference>
<dbReference type="PRINTS" id="PR00420">
    <property type="entry name" value="RNGMNOXGNASE"/>
</dbReference>